<dbReference type="InterPro" id="IPR012349">
    <property type="entry name" value="Split_barrel_FMN-bd"/>
</dbReference>
<keyword evidence="3 5" id="KW-0288">FMN</keyword>
<evidence type="ECO:0000256" key="1">
    <source>
        <dbReference type="ARBA" id="ARBA00007301"/>
    </source>
</evidence>
<dbReference type="Gene3D" id="2.30.110.10">
    <property type="entry name" value="Electron Transport, Fmn-binding Protein, Chain A"/>
    <property type="match status" value="1"/>
</dbReference>
<comment type="similarity">
    <text evidence="1">Belongs to the pyridoxamine 5'-phosphate oxidase family.</text>
</comment>
<dbReference type="PANTHER" id="PTHR10851">
    <property type="entry name" value="PYRIDOXINE-5-PHOSPHATE OXIDASE"/>
    <property type="match status" value="1"/>
</dbReference>
<dbReference type="InterPro" id="IPR000659">
    <property type="entry name" value="Pyridox_Oxase"/>
</dbReference>
<dbReference type="InterPro" id="IPR019576">
    <property type="entry name" value="Pyridoxamine_oxidase_dimer_C"/>
</dbReference>
<evidence type="ECO:0000313" key="8">
    <source>
        <dbReference type="EMBL" id="KJK52172.1"/>
    </source>
</evidence>
<accession>A0A0F0HCW5</accession>
<dbReference type="PIRSF" id="PIRSF000190">
    <property type="entry name" value="Pyd_amn-ph_oxd"/>
    <property type="match status" value="1"/>
</dbReference>
<feature type="binding site" evidence="5">
    <location>
        <position position="101"/>
    </location>
    <ligand>
        <name>FMN</name>
        <dbReference type="ChEBI" id="CHEBI:58210"/>
    </ligand>
</feature>
<evidence type="ECO:0000259" key="7">
    <source>
        <dbReference type="Pfam" id="PF10590"/>
    </source>
</evidence>
<dbReference type="PANTHER" id="PTHR10851:SF0">
    <property type="entry name" value="PYRIDOXINE-5'-PHOSPHATE OXIDASE"/>
    <property type="match status" value="1"/>
</dbReference>
<sequence>MTVNVRHTYIGPEFTVPPAQPIPLLRDWFALAVARDVDEPTAIALSTVAANGRPSSRTVHVHRITHRGLVVTTHATSRKGQEIDQTRQWSGVTYWRETNQQITFGGHVEPADAGLADVLWRQRPPLARAMSATTAQSEPLADQKSMLARAAGRLRMPQPRPRSWVAHHLVITEVEFWQSSPDALHRRLRYDLTGRGWTSVRLQP</sequence>
<reference evidence="8 9" key="1">
    <citation type="submission" date="2015-02" db="EMBL/GenBank/DDBJ databases">
        <authorList>
            <person name="Ju K.-S."/>
            <person name="Doroghazi J.R."/>
            <person name="Metcalf W."/>
        </authorList>
    </citation>
    <scope>NUCLEOTIDE SEQUENCE [LARGE SCALE GENOMIC DNA]</scope>
    <source>
        <strain evidence="8 9">NRRL B-16140</strain>
    </source>
</reference>
<evidence type="ECO:0008006" key="10">
    <source>
        <dbReference type="Google" id="ProtNLM"/>
    </source>
</evidence>
<evidence type="ECO:0000256" key="2">
    <source>
        <dbReference type="ARBA" id="ARBA00022630"/>
    </source>
</evidence>
<dbReference type="PATRIC" id="fig|68170.10.peg.5583"/>
<evidence type="ECO:0000256" key="5">
    <source>
        <dbReference type="PIRSR" id="PIRSR000190-2"/>
    </source>
</evidence>
<feature type="domain" description="Pyridoxine 5'-phosphate oxidase dimerisation C-terminal" evidence="7">
    <location>
        <begin position="164"/>
        <end position="204"/>
    </location>
</feature>
<organism evidence="8 9">
    <name type="scientific">Lentzea aerocolonigenes</name>
    <name type="common">Lechevalieria aerocolonigenes</name>
    <name type="synonym">Saccharothrix aerocolonigenes</name>
    <dbReference type="NCBI Taxonomy" id="68170"/>
    <lineage>
        <taxon>Bacteria</taxon>
        <taxon>Bacillati</taxon>
        <taxon>Actinomycetota</taxon>
        <taxon>Actinomycetes</taxon>
        <taxon>Pseudonocardiales</taxon>
        <taxon>Pseudonocardiaceae</taxon>
        <taxon>Lentzea</taxon>
    </lineage>
</organism>
<dbReference type="OrthoDB" id="9780392at2"/>
<dbReference type="SUPFAM" id="SSF50475">
    <property type="entry name" value="FMN-binding split barrel"/>
    <property type="match status" value="1"/>
</dbReference>
<dbReference type="AlphaFoldDB" id="A0A0F0HCW5"/>
<proteinExistence type="inferred from homology"/>
<comment type="cofactor">
    <cofactor evidence="5">
        <name>FMN</name>
        <dbReference type="ChEBI" id="CHEBI:58210"/>
    </cofactor>
    <text evidence="5">Binds 1 FMN per subunit.</text>
</comment>
<dbReference type="GO" id="GO:0010181">
    <property type="term" value="F:FMN binding"/>
    <property type="evidence" value="ECO:0007669"/>
    <property type="project" value="InterPro"/>
</dbReference>
<dbReference type="InterPro" id="IPR011576">
    <property type="entry name" value="Pyridox_Oxase_N"/>
</dbReference>
<dbReference type="GO" id="GO:0008615">
    <property type="term" value="P:pyridoxine biosynthetic process"/>
    <property type="evidence" value="ECO:0007669"/>
    <property type="project" value="InterPro"/>
</dbReference>
<feature type="binding site" evidence="5">
    <location>
        <position position="78"/>
    </location>
    <ligand>
        <name>FMN</name>
        <dbReference type="ChEBI" id="CHEBI:58210"/>
    </ligand>
</feature>
<name>A0A0F0HCW5_LENAE</name>
<feature type="binding site" evidence="5">
    <location>
        <position position="177"/>
    </location>
    <ligand>
        <name>FMN</name>
        <dbReference type="ChEBI" id="CHEBI:58210"/>
    </ligand>
</feature>
<evidence type="ECO:0000259" key="6">
    <source>
        <dbReference type="Pfam" id="PF01243"/>
    </source>
</evidence>
<gene>
    <name evidence="8" type="ORF">UK23_04370</name>
</gene>
<keyword evidence="2" id="KW-0285">Flavoprotein</keyword>
<dbReference type="GO" id="GO:0004733">
    <property type="term" value="F:pyridoxamine phosphate oxidase activity"/>
    <property type="evidence" value="ECO:0007669"/>
    <property type="project" value="InterPro"/>
</dbReference>
<dbReference type="Pfam" id="PF10590">
    <property type="entry name" value="PNP_phzG_C"/>
    <property type="match status" value="1"/>
</dbReference>
<keyword evidence="9" id="KW-1185">Reference proteome</keyword>
<evidence type="ECO:0000256" key="4">
    <source>
        <dbReference type="ARBA" id="ARBA00023002"/>
    </source>
</evidence>
<feature type="domain" description="Pyridoxamine 5'-phosphate oxidase N-terminal" evidence="6">
    <location>
        <begin position="37"/>
        <end position="142"/>
    </location>
</feature>
<feature type="binding site" evidence="5">
    <location>
        <begin position="136"/>
        <end position="137"/>
    </location>
    <ligand>
        <name>FMN</name>
        <dbReference type="ChEBI" id="CHEBI:58210"/>
    </ligand>
</feature>
<protein>
    <recommendedName>
        <fullName evidence="10">Phenazine biosynthesis protein</fullName>
    </recommendedName>
</protein>
<dbReference type="Proteomes" id="UP000033393">
    <property type="component" value="Unassembled WGS sequence"/>
</dbReference>
<dbReference type="Pfam" id="PF01243">
    <property type="entry name" value="PNPOx_N"/>
    <property type="match status" value="1"/>
</dbReference>
<evidence type="ECO:0000313" key="9">
    <source>
        <dbReference type="Proteomes" id="UP000033393"/>
    </source>
</evidence>
<dbReference type="NCBIfam" id="NF004231">
    <property type="entry name" value="PRK05679.1"/>
    <property type="match status" value="1"/>
</dbReference>
<comment type="caution">
    <text evidence="8">The sequence shown here is derived from an EMBL/GenBank/DDBJ whole genome shotgun (WGS) entry which is preliminary data.</text>
</comment>
<keyword evidence="4" id="KW-0560">Oxidoreductase</keyword>
<evidence type="ECO:0000256" key="3">
    <source>
        <dbReference type="ARBA" id="ARBA00022643"/>
    </source>
</evidence>
<feature type="binding site" evidence="5">
    <location>
        <position position="79"/>
    </location>
    <ligand>
        <name>FMN</name>
        <dbReference type="ChEBI" id="CHEBI:58210"/>
    </ligand>
</feature>
<feature type="binding site" evidence="5">
    <location>
        <position position="187"/>
    </location>
    <ligand>
        <name>FMN</name>
        <dbReference type="ChEBI" id="CHEBI:58210"/>
    </ligand>
</feature>
<dbReference type="RefSeq" id="WP_045310050.1">
    <property type="nucleotide sequence ID" value="NZ_JYJG01000018.1"/>
</dbReference>
<dbReference type="EMBL" id="JYJG01000018">
    <property type="protein sequence ID" value="KJK52172.1"/>
    <property type="molecule type" value="Genomic_DNA"/>
</dbReference>